<comment type="cofactor">
    <cofactor evidence="10">
        <name>Mg(2+)</name>
        <dbReference type="ChEBI" id="CHEBI:18420"/>
    </cofactor>
    <text evidence="10">Binds 1 Mg(2+) ion per subunit.</text>
</comment>
<keyword evidence="7 10" id="KW-0546">Nucleotide metabolism</keyword>
<feature type="binding site" evidence="10">
    <location>
        <position position="40"/>
    </location>
    <ligand>
        <name>Mg(2+)</name>
        <dbReference type="ChEBI" id="CHEBI:18420"/>
    </ligand>
</feature>
<keyword evidence="4 10" id="KW-0547">Nucleotide-binding</keyword>
<evidence type="ECO:0000256" key="5">
    <source>
        <dbReference type="ARBA" id="ARBA00022801"/>
    </source>
</evidence>
<feature type="binding site" evidence="10">
    <location>
        <begin position="177"/>
        <end position="178"/>
    </location>
    <ligand>
        <name>substrate</name>
    </ligand>
</feature>
<feature type="binding site" evidence="10">
    <location>
        <position position="69"/>
    </location>
    <ligand>
        <name>Mg(2+)</name>
        <dbReference type="ChEBI" id="CHEBI:18420"/>
    </ligand>
</feature>
<feature type="binding site" evidence="10">
    <location>
        <begin position="149"/>
        <end position="152"/>
    </location>
    <ligand>
        <name>substrate</name>
    </ligand>
</feature>
<comment type="catalytic activity">
    <reaction evidence="10">
        <text>ITP + H2O = IMP + diphosphate + H(+)</text>
        <dbReference type="Rhea" id="RHEA:29399"/>
        <dbReference type="ChEBI" id="CHEBI:15377"/>
        <dbReference type="ChEBI" id="CHEBI:15378"/>
        <dbReference type="ChEBI" id="CHEBI:33019"/>
        <dbReference type="ChEBI" id="CHEBI:58053"/>
        <dbReference type="ChEBI" id="CHEBI:61402"/>
        <dbReference type="EC" id="3.6.1.66"/>
    </reaction>
</comment>
<dbReference type="AlphaFoldDB" id="A0A073IT10"/>
<dbReference type="GO" id="GO:0005829">
    <property type="term" value="C:cytosol"/>
    <property type="evidence" value="ECO:0007669"/>
    <property type="project" value="TreeGrafter"/>
</dbReference>
<dbReference type="RefSeq" id="WP_037975397.1">
    <property type="nucleotide sequence ID" value="NZ_JMKI01000021.1"/>
</dbReference>
<comment type="similarity">
    <text evidence="1 10 11">Belongs to the HAM1 NTPase family.</text>
</comment>
<proteinExistence type="inferred from homology"/>
<dbReference type="EC" id="3.6.1.66" evidence="10"/>
<dbReference type="GO" id="GO:0000166">
    <property type="term" value="F:nucleotide binding"/>
    <property type="evidence" value="ECO:0007669"/>
    <property type="project" value="UniProtKB-KW"/>
</dbReference>
<dbReference type="GO" id="GO:0036220">
    <property type="term" value="F:ITP diphosphatase activity"/>
    <property type="evidence" value="ECO:0007669"/>
    <property type="project" value="UniProtKB-UniRule"/>
</dbReference>
<evidence type="ECO:0000256" key="10">
    <source>
        <dbReference type="HAMAP-Rule" id="MF_01405"/>
    </source>
</evidence>
<dbReference type="GO" id="GO:0017111">
    <property type="term" value="F:ribonucleoside triphosphate phosphatase activity"/>
    <property type="evidence" value="ECO:0007669"/>
    <property type="project" value="InterPro"/>
</dbReference>
<keyword evidence="5 10" id="KW-0378">Hydrolase</keyword>
<dbReference type="CDD" id="cd00515">
    <property type="entry name" value="HAM1"/>
    <property type="match status" value="1"/>
</dbReference>
<keyword evidence="13" id="KW-1185">Reference proteome</keyword>
<dbReference type="GO" id="GO:0009146">
    <property type="term" value="P:purine nucleoside triphosphate catabolic process"/>
    <property type="evidence" value="ECO:0007669"/>
    <property type="project" value="UniProtKB-UniRule"/>
</dbReference>
<dbReference type="GO" id="GO:0035870">
    <property type="term" value="F:dITP diphosphatase activity"/>
    <property type="evidence" value="ECO:0007669"/>
    <property type="project" value="UniProtKB-UniRule"/>
</dbReference>
<dbReference type="Gene3D" id="3.90.950.10">
    <property type="match status" value="1"/>
</dbReference>
<keyword evidence="6 10" id="KW-0460">Magnesium</keyword>
<dbReference type="InterPro" id="IPR020922">
    <property type="entry name" value="dITP/XTP_pyrophosphatase"/>
</dbReference>
<keyword evidence="3 10" id="KW-0479">Metal-binding</keyword>
<dbReference type="FunFam" id="3.90.950.10:FF:000001">
    <property type="entry name" value="dITP/XTP pyrophosphatase"/>
    <property type="match status" value="1"/>
</dbReference>
<dbReference type="eggNOG" id="COG0127">
    <property type="taxonomic scope" value="Bacteria"/>
</dbReference>
<dbReference type="OrthoDB" id="9807456at2"/>
<evidence type="ECO:0000256" key="1">
    <source>
        <dbReference type="ARBA" id="ARBA00008023"/>
    </source>
</evidence>
<dbReference type="PANTHER" id="PTHR11067">
    <property type="entry name" value="INOSINE TRIPHOSPHATE PYROPHOSPHATASE/HAM1 PROTEIN"/>
    <property type="match status" value="1"/>
</dbReference>
<name>A0A073IT10_9BACT</name>
<dbReference type="Proteomes" id="UP000027665">
    <property type="component" value="Unassembled WGS sequence"/>
</dbReference>
<comment type="catalytic activity">
    <reaction evidence="8 10">
        <text>dITP + H2O = dIMP + diphosphate + H(+)</text>
        <dbReference type="Rhea" id="RHEA:28342"/>
        <dbReference type="ChEBI" id="CHEBI:15377"/>
        <dbReference type="ChEBI" id="CHEBI:15378"/>
        <dbReference type="ChEBI" id="CHEBI:33019"/>
        <dbReference type="ChEBI" id="CHEBI:61194"/>
        <dbReference type="ChEBI" id="CHEBI:61382"/>
        <dbReference type="EC" id="3.6.1.66"/>
    </reaction>
</comment>
<feature type="binding site" evidence="10">
    <location>
        <begin position="7"/>
        <end position="12"/>
    </location>
    <ligand>
        <name>substrate</name>
    </ligand>
</feature>
<dbReference type="GO" id="GO:0036222">
    <property type="term" value="F:XTP diphosphatase activity"/>
    <property type="evidence" value="ECO:0007669"/>
    <property type="project" value="UniProtKB-UniRule"/>
</dbReference>
<comment type="function">
    <text evidence="10">Pyrophosphatase that catalyzes the hydrolysis of nucleoside triphosphates to their monophosphate derivatives, with a high preference for the non-canonical purine nucleotides XTP (xanthosine triphosphate), dITP (deoxyinosine triphosphate) and ITP. Seems to function as a house-cleaning enzyme that removes non-canonical purine nucleotides from the nucleotide pool, thus preventing their incorporation into DNA/RNA and avoiding chromosomal lesions.</text>
</comment>
<dbReference type="NCBIfam" id="TIGR00042">
    <property type="entry name" value="RdgB/HAM1 family non-canonical purine NTP pyrophosphatase"/>
    <property type="match status" value="1"/>
</dbReference>
<dbReference type="PATRIC" id="fig|2754.20.peg.712"/>
<protein>
    <recommendedName>
        <fullName evidence="10">dITP/XTP pyrophosphatase</fullName>
        <ecNumber evidence="10">3.6.1.66</ecNumber>
    </recommendedName>
    <alternativeName>
        <fullName evidence="10">Non-canonical purine NTP pyrophosphatase</fullName>
    </alternativeName>
    <alternativeName>
        <fullName evidence="10">Non-standard purine NTP pyrophosphatase</fullName>
    </alternativeName>
    <alternativeName>
        <fullName evidence="10">Nucleoside-triphosphate diphosphatase</fullName>
    </alternativeName>
    <alternativeName>
        <fullName evidence="10">Nucleoside-triphosphate pyrophosphatase</fullName>
        <shortName evidence="10">NTPase</shortName>
    </alternativeName>
</protein>
<comment type="catalytic activity">
    <reaction evidence="9 10">
        <text>XTP + H2O = XMP + diphosphate + H(+)</text>
        <dbReference type="Rhea" id="RHEA:28610"/>
        <dbReference type="ChEBI" id="CHEBI:15377"/>
        <dbReference type="ChEBI" id="CHEBI:15378"/>
        <dbReference type="ChEBI" id="CHEBI:33019"/>
        <dbReference type="ChEBI" id="CHEBI:57464"/>
        <dbReference type="ChEBI" id="CHEBI:61314"/>
        <dbReference type="EC" id="3.6.1.66"/>
    </reaction>
</comment>
<dbReference type="GO" id="GO:0046872">
    <property type="term" value="F:metal ion binding"/>
    <property type="evidence" value="ECO:0007669"/>
    <property type="project" value="UniProtKB-KW"/>
</dbReference>
<dbReference type="InterPro" id="IPR002637">
    <property type="entry name" value="RdgB/HAM1"/>
</dbReference>
<dbReference type="GO" id="GO:0009117">
    <property type="term" value="P:nucleotide metabolic process"/>
    <property type="evidence" value="ECO:0007669"/>
    <property type="project" value="UniProtKB-KW"/>
</dbReference>
<evidence type="ECO:0000256" key="6">
    <source>
        <dbReference type="ARBA" id="ARBA00022842"/>
    </source>
</evidence>
<organism evidence="12 13">
    <name type="scientific">Synergistes jonesii</name>
    <dbReference type="NCBI Taxonomy" id="2754"/>
    <lineage>
        <taxon>Bacteria</taxon>
        <taxon>Thermotogati</taxon>
        <taxon>Synergistota</taxon>
        <taxon>Synergistia</taxon>
        <taxon>Synergistales</taxon>
        <taxon>Synergistaceae</taxon>
        <taxon>Synergistes</taxon>
    </lineage>
</organism>
<sequence>MRMILASSNRGKFREMKEQLAPIGVELLFGGDFPSPLNVEETGASYEENALLKARAWAESAGLPALADDSGLEVEALGGAPGVRSARVVAGEDSARTEWLLDAMRGEKNRAARFVCSIAVVFPDGRGTLAVTEHCAGRIAESPAGESGFGYDPAFIPDGYDKTFAQLGEKIKNTISHRAKAVKTIAEMLLPVVQLSAERNA</sequence>
<dbReference type="InterPro" id="IPR029001">
    <property type="entry name" value="ITPase-like_fam"/>
</dbReference>
<evidence type="ECO:0000313" key="12">
    <source>
        <dbReference type="EMBL" id="KEJ92705.1"/>
    </source>
</evidence>
<dbReference type="GeneID" id="90983283"/>
<evidence type="ECO:0000256" key="8">
    <source>
        <dbReference type="ARBA" id="ARBA00051875"/>
    </source>
</evidence>
<evidence type="ECO:0000256" key="11">
    <source>
        <dbReference type="RuleBase" id="RU003781"/>
    </source>
</evidence>
<comment type="caution">
    <text evidence="12">The sequence shown here is derived from an EMBL/GenBank/DDBJ whole genome shotgun (WGS) entry which is preliminary data.</text>
</comment>
<feature type="binding site" evidence="10">
    <location>
        <position position="70"/>
    </location>
    <ligand>
        <name>substrate</name>
    </ligand>
</feature>
<dbReference type="HAMAP" id="MF_01405">
    <property type="entry name" value="Non_canon_purine_NTPase"/>
    <property type="match status" value="1"/>
</dbReference>
<gene>
    <name evidence="12" type="ORF">EH55_02800</name>
</gene>
<reference evidence="12 13" key="1">
    <citation type="submission" date="2014-04" db="EMBL/GenBank/DDBJ databases">
        <title>Draft Genome Sequence of Synergistes jonesii.</title>
        <authorList>
            <person name="Coil D.A."/>
            <person name="Eisen J.A."/>
            <person name="Holland-Moritz H.E."/>
        </authorList>
    </citation>
    <scope>NUCLEOTIDE SEQUENCE [LARGE SCALE GENOMIC DNA]</scope>
    <source>
        <strain evidence="12 13">78-1</strain>
    </source>
</reference>
<evidence type="ECO:0000256" key="2">
    <source>
        <dbReference type="ARBA" id="ARBA00011738"/>
    </source>
</evidence>
<evidence type="ECO:0000313" key="13">
    <source>
        <dbReference type="Proteomes" id="UP000027665"/>
    </source>
</evidence>
<dbReference type="PANTHER" id="PTHR11067:SF9">
    <property type="entry name" value="INOSINE TRIPHOSPHATE PYROPHOSPHATASE"/>
    <property type="match status" value="1"/>
</dbReference>
<evidence type="ECO:0000256" key="7">
    <source>
        <dbReference type="ARBA" id="ARBA00023080"/>
    </source>
</evidence>
<dbReference type="Pfam" id="PF01725">
    <property type="entry name" value="Ham1p_like"/>
    <property type="match status" value="1"/>
</dbReference>
<dbReference type="STRING" id="2754.EH55_02800"/>
<comment type="subunit">
    <text evidence="2 10">Homodimer.</text>
</comment>
<evidence type="ECO:0000256" key="9">
    <source>
        <dbReference type="ARBA" id="ARBA00052017"/>
    </source>
</evidence>
<feature type="binding site" evidence="10">
    <location>
        <position position="172"/>
    </location>
    <ligand>
        <name>substrate</name>
    </ligand>
</feature>
<feature type="active site" description="Proton acceptor" evidence="10">
    <location>
        <position position="69"/>
    </location>
</feature>
<accession>A0A073IT10</accession>
<evidence type="ECO:0000256" key="4">
    <source>
        <dbReference type="ARBA" id="ARBA00022741"/>
    </source>
</evidence>
<evidence type="ECO:0000256" key="3">
    <source>
        <dbReference type="ARBA" id="ARBA00022723"/>
    </source>
</evidence>
<dbReference type="SUPFAM" id="SSF52972">
    <property type="entry name" value="ITPase-like"/>
    <property type="match status" value="1"/>
</dbReference>
<dbReference type="EMBL" id="JMKI01000021">
    <property type="protein sequence ID" value="KEJ92705.1"/>
    <property type="molecule type" value="Genomic_DNA"/>
</dbReference>